<dbReference type="EC" id="5.1.1.1" evidence="5"/>
<dbReference type="KEGG" id="nli:G3M70_15280"/>
<evidence type="ECO:0000256" key="1">
    <source>
        <dbReference type="ARBA" id="ARBA00000316"/>
    </source>
</evidence>
<sequence length="386" mass="42607">MENSKGQHRATVAEVNIPALKNNFQTLQSLLKPGVETMAVVKADAYGHGALPCAQALVEAGARSLGVGVVEEGVQIREKGISVPIQVLCGIFPEEIDDLIRFKLTTTLSTLEMAKTLAIRAEKLNTQVGVHIKVNTGMGRLGIPPEEATDFIEQVRSLKTLRIDSLFTHFSTADEHDPEYSQKQLKLFEELMTRLAFRKILIPKIHAANSSALLKFPESQFDLVRPGILLYGALTSPGLEPYRKVLEQQSTSFQPVMQWKTRIININEVPSDSSLSYGRKFTTKKQSKIATLPVGYADGLQRNLSGKIEVLVNGKRAPQVGTICMDLCLVDVSDIPEPREGDEVVLFGNQGNETIRIEEVALHGNTIPYEIMCCVGKRVPRVYTVE</sequence>
<evidence type="ECO:0000256" key="7">
    <source>
        <dbReference type="PIRSR" id="PIRSR600821-52"/>
    </source>
</evidence>
<dbReference type="Gene3D" id="3.20.20.10">
    <property type="entry name" value="Alanine racemase"/>
    <property type="match status" value="1"/>
</dbReference>
<dbReference type="HAMAP" id="MF_01201">
    <property type="entry name" value="Ala_racemase"/>
    <property type="match status" value="1"/>
</dbReference>
<feature type="modified residue" description="N6-(pyridoxal phosphate)lysine" evidence="5 6">
    <location>
        <position position="42"/>
    </location>
</feature>
<comment type="pathway">
    <text evidence="5">Amino-acid biosynthesis; D-alanine biosynthesis; D-alanine from L-alanine: step 1/1.</text>
</comment>
<dbReference type="Proteomes" id="UP000594688">
    <property type="component" value="Chromosome"/>
</dbReference>
<organism evidence="9 10">
    <name type="scientific">Candidatus Nitronauta litoralis</name>
    <dbReference type="NCBI Taxonomy" id="2705533"/>
    <lineage>
        <taxon>Bacteria</taxon>
        <taxon>Pseudomonadati</taxon>
        <taxon>Nitrospinota/Tectimicrobiota group</taxon>
        <taxon>Nitrospinota</taxon>
        <taxon>Nitrospinia</taxon>
        <taxon>Nitrospinales</taxon>
        <taxon>Nitrospinaceae</taxon>
        <taxon>Candidatus Nitronauta</taxon>
    </lineage>
</organism>
<dbReference type="NCBIfam" id="TIGR00492">
    <property type="entry name" value="alr"/>
    <property type="match status" value="1"/>
</dbReference>
<comment type="function">
    <text evidence="5">Catalyzes the interconversion of L-alanine and D-alanine. May also act on other amino acids.</text>
</comment>
<name>A0A7T0BZK9_9BACT</name>
<dbReference type="InterPro" id="IPR020622">
    <property type="entry name" value="Ala_racemase_pyridoxalP-BS"/>
</dbReference>
<dbReference type="PANTHER" id="PTHR30511:SF0">
    <property type="entry name" value="ALANINE RACEMASE, CATABOLIC-RELATED"/>
    <property type="match status" value="1"/>
</dbReference>
<dbReference type="SUPFAM" id="SSF51419">
    <property type="entry name" value="PLP-binding barrel"/>
    <property type="match status" value="1"/>
</dbReference>
<feature type="active site" description="Proton acceptor; specific for D-alanine" evidence="5">
    <location>
        <position position="42"/>
    </location>
</feature>
<dbReference type="InterPro" id="IPR000821">
    <property type="entry name" value="Ala_racemase"/>
</dbReference>
<feature type="binding site" evidence="5 7">
    <location>
        <position position="140"/>
    </location>
    <ligand>
        <name>substrate</name>
    </ligand>
</feature>
<dbReference type="PANTHER" id="PTHR30511">
    <property type="entry name" value="ALANINE RACEMASE"/>
    <property type="match status" value="1"/>
</dbReference>
<protein>
    <recommendedName>
        <fullName evidence="5">Alanine racemase</fullName>
        <ecNumber evidence="5">5.1.1.1</ecNumber>
    </recommendedName>
</protein>
<dbReference type="InterPro" id="IPR001608">
    <property type="entry name" value="Ala_racemase_N"/>
</dbReference>
<dbReference type="AlphaFoldDB" id="A0A7T0BZK9"/>
<keyword evidence="3 5" id="KW-0663">Pyridoxal phosphate</keyword>
<comment type="cofactor">
    <cofactor evidence="2 5 6">
        <name>pyridoxal 5'-phosphate</name>
        <dbReference type="ChEBI" id="CHEBI:597326"/>
    </cofactor>
</comment>
<dbReference type="SMART" id="SM01005">
    <property type="entry name" value="Ala_racemase_C"/>
    <property type="match status" value="1"/>
</dbReference>
<dbReference type="Pfam" id="PF01168">
    <property type="entry name" value="Ala_racemase_N"/>
    <property type="match status" value="1"/>
</dbReference>
<dbReference type="SUPFAM" id="SSF50621">
    <property type="entry name" value="Alanine racemase C-terminal domain-like"/>
    <property type="match status" value="1"/>
</dbReference>
<dbReference type="InterPro" id="IPR011079">
    <property type="entry name" value="Ala_racemase_C"/>
</dbReference>
<comment type="catalytic activity">
    <reaction evidence="1 5">
        <text>L-alanine = D-alanine</text>
        <dbReference type="Rhea" id="RHEA:20249"/>
        <dbReference type="ChEBI" id="CHEBI:57416"/>
        <dbReference type="ChEBI" id="CHEBI:57972"/>
        <dbReference type="EC" id="5.1.1.1"/>
    </reaction>
</comment>
<dbReference type="PROSITE" id="PS00395">
    <property type="entry name" value="ALANINE_RACEMASE"/>
    <property type="match status" value="1"/>
</dbReference>
<evidence type="ECO:0000256" key="3">
    <source>
        <dbReference type="ARBA" id="ARBA00022898"/>
    </source>
</evidence>
<feature type="binding site" evidence="5 7">
    <location>
        <position position="325"/>
    </location>
    <ligand>
        <name>substrate</name>
    </ligand>
</feature>
<dbReference type="InterPro" id="IPR009006">
    <property type="entry name" value="Ala_racemase/Decarboxylase_C"/>
</dbReference>
<dbReference type="Pfam" id="PF00842">
    <property type="entry name" value="Ala_racemase_C"/>
    <property type="match status" value="1"/>
</dbReference>
<evidence type="ECO:0000256" key="2">
    <source>
        <dbReference type="ARBA" id="ARBA00001933"/>
    </source>
</evidence>
<feature type="domain" description="Alanine racemase C-terminal" evidence="8">
    <location>
        <begin position="256"/>
        <end position="384"/>
    </location>
</feature>
<proteinExistence type="inferred from homology"/>
<keyword evidence="4 5" id="KW-0413">Isomerase</keyword>
<evidence type="ECO:0000313" key="10">
    <source>
        <dbReference type="Proteomes" id="UP000594688"/>
    </source>
</evidence>
<comment type="similarity">
    <text evidence="5">Belongs to the alanine racemase family.</text>
</comment>
<dbReference type="CDD" id="cd00430">
    <property type="entry name" value="PLPDE_III_AR"/>
    <property type="match status" value="1"/>
</dbReference>
<evidence type="ECO:0000256" key="5">
    <source>
        <dbReference type="HAMAP-Rule" id="MF_01201"/>
    </source>
</evidence>
<feature type="active site" description="Proton acceptor; specific for L-alanine" evidence="5">
    <location>
        <position position="277"/>
    </location>
</feature>
<accession>A0A7T0BZK9</accession>
<dbReference type="EMBL" id="CP048685">
    <property type="protein sequence ID" value="QPJ63839.1"/>
    <property type="molecule type" value="Genomic_DNA"/>
</dbReference>
<dbReference type="GO" id="GO:0030632">
    <property type="term" value="P:D-alanine biosynthetic process"/>
    <property type="evidence" value="ECO:0007669"/>
    <property type="project" value="UniProtKB-UniRule"/>
</dbReference>
<dbReference type="GO" id="GO:0030170">
    <property type="term" value="F:pyridoxal phosphate binding"/>
    <property type="evidence" value="ECO:0007669"/>
    <property type="project" value="UniProtKB-UniRule"/>
</dbReference>
<dbReference type="PRINTS" id="PR00992">
    <property type="entry name" value="ALARACEMASE"/>
</dbReference>
<evidence type="ECO:0000259" key="8">
    <source>
        <dbReference type="SMART" id="SM01005"/>
    </source>
</evidence>
<dbReference type="Gene3D" id="2.40.37.10">
    <property type="entry name" value="Lyase, Ornithine Decarboxylase, Chain A, domain 1"/>
    <property type="match status" value="1"/>
</dbReference>
<evidence type="ECO:0000256" key="6">
    <source>
        <dbReference type="PIRSR" id="PIRSR600821-50"/>
    </source>
</evidence>
<reference evidence="9 10" key="1">
    <citation type="submission" date="2020-02" db="EMBL/GenBank/DDBJ databases">
        <title>Genomic and physiological characterization of two novel Nitrospinaceae genera.</title>
        <authorList>
            <person name="Mueller A.J."/>
            <person name="Jung M.-Y."/>
            <person name="Strachan C.R."/>
            <person name="Herbold C.W."/>
            <person name="Kirkegaard R.H."/>
            <person name="Daims H."/>
        </authorList>
    </citation>
    <scope>NUCLEOTIDE SEQUENCE [LARGE SCALE GENOMIC DNA]</scope>
    <source>
        <strain evidence="9">EB</strain>
    </source>
</reference>
<dbReference type="UniPathway" id="UPA00042">
    <property type="reaction ID" value="UER00497"/>
</dbReference>
<dbReference type="GO" id="GO:0008784">
    <property type="term" value="F:alanine racemase activity"/>
    <property type="evidence" value="ECO:0007669"/>
    <property type="project" value="UniProtKB-UniRule"/>
</dbReference>
<gene>
    <name evidence="9" type="primary">alr</name>
    <name evidence="9" type="ORF">G3M70_15280</name>
</gene>
<dbReference type="InterPro" id="IPR029066">
    <property type="entry name" value="PLP-binding_barrel"/>
</dbReference>
<evidence type="ECO:0000256" key="4">
    <source>
        <dbReference type="ARBA" id="ARBA00023235"/>
    </source>
</evidence>
<dbReference type="GO" id="GO:0005829">
    <property type="term" value="C:cytosol"/>
    <property type="evidence" value="ECO:0007669"/>
    <property type="project" value="TreeGrafter"/>
</dbReference>
<evidence type="ECO:0000313" key="9">
    <source>
        <dbReference type="EMBL" id="QPJ63839.1"/>
    </source>
</evidence>
<dbReference type="FunFam" id="3.20.20.10:FF:000002">
    <property type="entry name" value="Alanine racemase"/>
    <property type="match status" value="1"/>
</dbReference>